<dbReference type="GO" id="GO:0061630">
    <property type="term" value="F:ubiquitin protein ligase activity"/>
    <property type="evidence" value="ECO:0007669"/>
    <property type="project" value="TreeGrafter"/>
</dbReference>
<dbReference type="PANTHER" id="PTHR45931:SF3">
    <property type="entry name" value="RING ZINC FINGER-CONTAINING PROTEIN"/>
    <property type="match status" value="1"/>
</dbReference>
<comment type="caution">
    <text evidence="6">The sequence shown here is derived from an EMBL/GenBank/DDBJ whole genome shotgun (WGS) entry which is preliminary data.</text>
</comment>
<evidence type="ECO:0000256" key="2">
    <source>
        <dbReference type="ARBA" id="ARBA00022771"/>
    </source>
</evidence>
<dbReference type="InterPro" id="IPR013083">
    <property type="entry name" value="Znf_RING/FYVE/PHD"/>
</dbReference>
<dbReference type="CDD" id="cd16454">
    <property type="entry name" value="RING-H2_PA-TM-RING"/>
    <property type="match status" value="1"/>
</dbReference>
<organism evidence="6 7">
    <name type="scientific">Cinnamomum micranthum f. kanehirae</name>
    <dbReference type="NCBI Taxonomy" id="337451"/>
    <lineage>
        <taxon>Eukaryota</taxon>
        <taxon>Viridiplantae</taxon>
        <taxon>Streptophyta</taxon>
        <taxon>Embryophyta</taxon>
        <taxon>Tracheophyta</taxon>
        <taxon>Spermatophyta</taxon>
        <taxon>Magnoliopsida</taxon>
        <taxon>Magnoliidae</taxon>
        <taxon>Laurales</taxon>
        <taxon>Lauraceae</taxon>
        <taxon>Cinnamomum</taxon>
    </lineage>
</organism>
<dbReference type="SUPFAM" id="SSF57850">
    <property type="entry name" value="RING/U-box"/>
    <property type="match status" value="1"/>
</dbReference>
<dbReference type="SMART" id="SM00184">
    <property type="entry name" value="RING"/>
    <property type="match status" value="1"/>
</dbReference>
<protein>
    <submittedName>
        <fullName evidence="6">E3 ubiquitin-protein ligase MBR2-like protein</fullName>
    </submittedName>
</protein>
<gene>
    <name evidence="6" type="ORF">CKAN_01418200</name>
</gene>
<sequence length="223" mass="24860">MYYIAKASVEGFYSTEREERPGPLRVFLVVQSTEKKRYRDGARILGERITTEDTHTFQLRSPSPSGMKSIVLHAISLLRQPHISDAYATGLSDSASFQISHAIATGTKSFKLVVSIDVVDELQLSEESRDEEIPPQVLEESEELAQEHRFGGGSSSTAIEALKMGKYCIGDINESCTICIEQFLAGEDIAIMQCDHAYHKGCIDQWLMNNNSCPLCRVKQLKP</sequence>
<evidence type="ECO:0000259" key="5">
    <source>
        <dbReference type="PROSITE" id="PS50089"/>
    </source>
</evidence>
<dbReference type="OrthoDB" id="9984778at2759"/>
<evidence type="ECO:0000313" key="7">
    <source>
        <dbReference type="Proteomes" id="UP000283530"/>
    </source>
</evidence>
<proteinExistence type="predicted"/>
<evidence type="ECO:0000256" key="4">
    <source>
        <dbReference type="PROSITE-ProRule" id="PRU00175"/>
    </source>
</evidence>
<dbReference type="EMBL" id="QPKB01000005">
    <property type="protein sequence ID" value="RWR85320.1"/>
    <property type="molecule type" value="Genomic_DNA"/>
</dbReference>
<dbReference type="STRING" id="337451.A0A3S3N4N8"/>
<dbReference type="GO" id="GO:0008270">
    <property type="term" value="F:zinc ion binding"/>
    <property type="evidence" value="ECO:0007669"/>
    <property type="project" value="UniProtKB-KW"/>
</dbReference>
<dbReference type="PROSITE" id="PS50089">
    <property type="entry name" value="ZF_RING_2"/>
    <property type="match status" value="1"/>
</dbReference>
<dbReference type="GO" id="GO:0005634">
    <property type="term" value="C:nucleus"/>
    <property type="evidence" value="ECO:0007669"/>
    <property type="project" value="TreeGrafter"/>
</dbReference>
<dbReference type="Proteomes" id="UP000283530">
    <property type="component" value="Unassembled WGS sequence"/>
</dbReference>
<dbReference type="InterPro" id="IPR051834">
    <property type="entry name" value="RING_finger_E3_ligase"/>
</dbReference>
<dbReference type="Pfam" id="PF13639">
    <property type="entry name" value="zf-RING_2"/>
    <property type="match status" value="1"/>
</dbReference>
<accession>A0A3S3N4N8</accession>
<feature type="domain" description="RING-type" evidence="5">
    <location>
        <begin position="176"/>
        <end position="217"/>
    </location>
</feature>
<dbReference type="Gene3D" id="3.30.40.10">
    <property type="entry name" value="Zinc/RING finger domain, C3HC4 (zinc finger)"/>
    <property type="match status" value="1"/>
</dbReference>
<evidence type="ECO:0000256" key="3">
    <source>
        <dbReference type="ARBA" id="ARBA00022833"/>
    </source>
</evidence>
<dbReference type="InterPro" id="IPR001841">
    <property type="entry name" value="Znf_RING"/>
</dbReference>
<keyword evidence="2 4" id="KW-0863">Zinc-finger</keyword>
<dbReference type="AlphaFoldDB" id="A0A3S3N4N8"/>
<evidence type="ECO:0000256" key="1">
    <source>
        <dbReference type="ARBA" id="ARBA00022723"/>
    </source>
</evidence>
<keyword evidence="3" id="KW-0862">Zinc</keyword>
<keyword evidence="1" id="KW-0479">Metal-binding</keyword>
<dbReference type="PANTHER" id="PTHR45931">
    <property type="entry name" value="SI:CH211-59O9.10"/>
    <property type="match status" value="1"/>
</dbReference>
<reference evidence="6 7" key="1">
    <citation type="journal article" date="2019" name="Nat. Plants">
        <title>Stout camphor tree genome fills gaps in understanding of flowering plant genome evolution.</title>
        <authorList>
            <person name="Chaw S.M."/>
            <person name="Liu Y.C."/>
            <person name="Wu Y.W."/>
            <person name="Wang H.Y."/>
            <person name="Lin C.I."/>
            <person name="Wu C.S."/>
            <person name="Ke H.M."/>
            <person name="Chang L.Y."/>
            <person name="Hsu C.Y."/>
            <person name="Yang H.T."/>
            <person name="Sudianto E."/>
            <person name="Hsu M.H."/>
            <person name="Wu K.P."/>
            <person name="Wang L.N."/>
            <person name="Leebens-Mack J.H."/>
            <person name="Tsai I.J."/>
        </authorList>
    </citation>
    <scope>NUCLEOTIDE SEQUENCE [LARGE SCALE GENOMIC DNA]</scope>
    <source>
        <strain evidence="7">cv. Chaw 1501</strain>
        <tissue evidence="6">Young leaves</tissue>
    </source>
</reference>
<keyword evidence="7" id="KW-1185">Reference proteome</keyword>
<dbReference type="GO" id="GO:0006511">
    <property type="term" value="P:ubiquitin-dependent protein catabolic process"/>
    <property type="evidence" value="ECO:0007669"/>
    <property type="project" value="TreeGrafter"/>
</dbReference>
<evidence type="ECO:0000313" key="6">
    <source>
        <dbReference type="EMBL" id="RWR85320.1"/>
    </source>
</evidence>
<name>A0A3S3N4N8_9MAGN</name>